<evidence type="ECO:0000313" key="1">
    <source>
        <dbReference type="EMBL" id="EXA46450.1"/>
    </source>
</evidence>
<reference evidence="1" key="2">
    <citation type="submission" date="2012-05" db="EMBL/GenBank/DDBJ databases">
        <title>Annotation of the Genome Sequence of Fusarium oxysporum HDV247.</title>
        <authorList>
            <consortium name="The Broad Institute Genomics Platform"/>
            <person name="Ma L.-J."/>
            <person name="Corby-Kistler H."/>
            <person name="Broz K."/>
            <person name="Gale L.R."/>
            <person name="Jonkers W."/>
            <person name="O'Donnell K."/>
            <person name="Ploetz R."/>
            <person name="Steinberg C."/>
            <person name="Schwartz D.C."/>
            <person name="VanEtten H."/>
            <person name="Zhou S."/>
            <person name="Young S.K."/>
            <person name="Zeng Q."/>
            <person name="Gargeya S."/>
            <person name="Fitzgerald M."/>
            <person name="Abouelleil A."/>
            <person name="Alvarado L."/>
            <person name="Chapman S.B."/>
            <person name="Gainer-Dewar J."/>
            <person name="Goldberg J."/>
            <person name="Griggs A."/>
            <person name="Gujja S."/>
            <person name="Hansen M."/>
            <person name="Howarth C."/>
            <person name="Imamovic A."/>
            <person name="Ireland A."/>
            <person name="Larimer J."/>
            <person name="McCowan C."/>
            <person name="Murphy C."/>
            <person name="Pearson M."/>
            <person name="Poon T.W."/>
            <person name="Priest M."/>
            <person name="Roberts A."/>
            <person name="Saif S."/>
            <person name="Shea T."/>
            <person name="Sykes S."/>
            <person name="Wortman J."/>
            <person name="Nusbaum C."/>
            <person name="Birren B."/>
        </authorList>
    </citation>
    <scope>NUCLEOTIDE SEQUENCE</scope>
    <source>
        <strain evidence="1">HDV247</strain>
    </source>
</reference>
<organism evidence="1">
    <name type="scientific">Fusarium oxysporum f. sp. pisi HDV247</name>
    <dbReference type="NCBI Taxonomy" id="1080344"/>
    <lineage>
        <taxon>Eukaryota</taxon>
        <taxon>Fungi</taxon>
        <taxon>Dikarya</taxon>
        <taxon>Ascomycota</taxon>
        <taxon>Pezizomycotina</taxon>
        <taxon>Sordariomycetes</taxon>
        <taxon>Hypocreomycetidae</taxon>
        <taxon>Hypocreales</taxon>
        <taxon>Nectriaceae</taxon>
        <taxon>Fusarium</taxon>
        <taxon>Fusarium oxysporum species complex</taxon>
    </lineage>
</organism>
<gene>
    <name evidence="1" type="ORF">FOVG_03826</name>
</gene>
<reference evidence="1" key="1">
    <citation type="submission" date="2011-10" db="EMBL/GenBank/DDBJ databases">
        <title>The Genome Sequence of Fusarium oxysporum HDV247.</title>
        <authorList>
            <consortium name="The Broad Institute Genome Sequencing Platform"/>
            <person name="Ma L.-J."/>
            <person name="Gale L.R."/>
            <person name="Schwartz D.C."/>
            <person name="Zhou S."/>
            <person name="Corby-Kistler H."/>
            <person name="Young S.K."/>
            <person name="Zeng Q."/>
            <person name="Gargeya S."/>
            <person name="Fitzgerald M."/>
            <person name="Haas B."/>
            <person name="Abouelleil A."/>
            <person name="Alvarado L."/>
            <person name="Arachchi H.M."/>
            <person name="Berlin A."/>
            <person name="Brown A."/>
            <person name="Chapman S.B."/>
            <person name="Chen Z."/>
            <person name="Dunbar C."/>
            <person name="Freedman E."/>
            <person name="Gearin G."/>
            <person name="Goldberg J."/>
            <person name="Griggs A."/>
            <person name="Gujja S."/>
            <person name="Heiman D."/>
            <person name="Howarth C."/>
            <person name="Larson L."/>
            <person name="Lui A."/>
            <person name="MacDonald P.J.P."/>
            <person name="Montmayeur A."/>
            <person name="Murphy C."/>
            <person name="Neiman D."/>
            <person name="Pearson M."/>
            <person name="Priest M."/>
            <person name="Roberts A."/>
            <person name="Saif S."/>
            <person name="Shea T."/>
            <person name="Shenoy N."/>
            <person name="Sisk P."/>
            <person name="Stolte C."/>
            <person name="Sykes S."/>
            <person name="Wortman J."/>
            <person name="Nusbaum C."/>
            <person name="Birren B."/>
        </authorList>
    </citation>
    <scope>NUCLEOTIDE SEQUENCE [LARGE SCALE GENOMIC DNA]</scope>
    <source>
        <strain evidence="1">HDV247</strain>
    </source>
</reference>
<accession>W9Q3N4</accession>
<sequence length="225" mass="24504">MPTTYTIIFNNEHGSDGKYCFCTEKPIVSGNVKSESVFTNIWIAKFVPAGNDFTIKTEATYYAWCGKLESKPAEGVTFLEGHSEPVALGSTKNDGDALKMILNQGSPTFDKAKAKTAKAGCFSISQGKDFKEDDNVAIGIAQKDNIGHKTPAAVILADQNMETNIQPVVKFYVKKYDSKVGTIINYQSFSVEAGVIDFTEGPGQGHYTASVTHKPDGGWDVKYFD</sequence>
<dbReference type="OrthoDB" id="5413269at2759"/>
<dbReference type="EMBL" id="JH650970">
    <property type="protein sequence ID" value="EXA46450.1"/>
    <property type="molecule type" value="Genomic_DNA"/>
</dbReference>
<dbReference type="Proteomes" id="UP000030751">
    <property type="component" value="Unassembled WGS sequence"/>
</dbReference>
<proteinExistence type="predicted"/>
<dbReference type="HOGENOM" id="CLU_106807_0_0_1"/>
<protein>
    <submittedName>
        <fullName evidence="1">Uncharacterized protein</fullName>
    </submittedName>
</protein>
<name>W9Q3N4_FUSOX</name>
<dbReference type="AlphaFoldDB" id="W9Q3N4"/>